<dbReference type="RefSeq" id="XP_018078203.1">
    <property type="nucleotide sequence ID" value="XM_018216593.1"/>
</dbReference>
<feature type="coiled-coil region" evidence="1">
    <location>
        <begin position="255"/>
        <end position="282"/>
    </location>
</feature>
<feature type="domain" description="Azaphilone pigments biosynthesis cluster protein L N-terminal" evidence="4">
    <location>
        <begin position="2"/>
        <end position="209"/>
    </location>
</feature>
<gene>
    <name evidence="5" type="ORF">LY89DRAFT_692750</name>
</gene>
<sequence length="409" mass="44993">MADPISTASGLLALAVFAFQSSAQLYQLVQSFQSHQRVVRELREELEDLNGVLRSLQETAASTDADLTALKLPLLRCGKACKDFEAIIVRCTAHSNGSRTSFRDWAKLKYMGDDIVGFKTMLAGYKSTISIALGDANMRTAAITVNVLKEYKQLISNTTSDLEDHLENINCKLQTISSQGAGISNEDTAERQQLQEERDSTQKCLDICAYVLTQIDQLQPNAFINISATYQVPVTTLSGLTSAQLVTSNTFKACREKLTNTATQLERQLQDINNRLQKFSSSSVNISNEQAADQERLKEERDSIKQSLDICTEASKQASQERTNVFEDISMADNGYQMLVSTVGDLISAKRVTIGSGSLQVMGQMSDDSLQQLSRDLGSTRISPAFENRYGTGFKLSSQTPKDLGATQK</sequence>
<feature type="region of interest" description="Disordered" evidence="2">
    <location>
        <begin position="390"/>
        <end position="409"/>
    </location>
</feature>
<feature type="signal peptide" evidence="3">
    <location>
        <begin position="1"/>
        <end position="23"/>
    </location>
</feature>
<dbReference type="InterPro" id="IPR031348">
    <property type="entry name" value="PigL_N"/>
</dbReference>
<keyword evidence="6" id="KW-1185">Reference proteome</keyword>
<dbReference type="KEGG" id="psco:LY89DRAFT_692750"/>
<accession>A0A194XUF9</accession>
<evidence type="ECO:0000256" key="2">
    <source>
        <dbReference type="SAM" id="MobiDB-lite"/>
    </source>
</evidence>
<organism evidence="5 6">
    <name type="scientific">Mollisia scopiformis</name>
    <name type="common">Conifer needle endophyte fungus</name>
    <name type="synonym">Phialocephala scopiformis</name>
    <dbReference type="NCBI Taxonomy" id="149040"/>
    <lineage>
        <taxon>Eukaryota</taxon>
        <taxon>Fungi</taxon>
        <taxon>Dikarya</taxon>
        <taxon>Ascomycota</taxon>
        <taxon>Pezizomycotina</taxon>
        <taxon>Leotiomycetes</taxon>
        <taxon>Helotiales</taxon>
        <taxon>Mollisiaceae</taxon>
        <taxon>Mollisia</taxon>
    </lineage>
</organism>
<dbReference type="Proteomes" id="UP000070700">
    <property type="component" value="Unassembled WGS sequence"/>
</dbReference>
<dbReference type="Pfam" id="PF17111">
    <property type="entry name" value="PigL_N"/>
    <property type="match status" value="2"/>
</dbReference>
<evidence type="ECO:0000256" key="3">
    <source>
        <dbReference type="SAM" id="SignalP"/>
    </source>
</evidence>
<keyword evidence="1" id="KW-0175">Coiled coil</keyword>
<feature type="chain" id="PRO_5008268611" description="Azaphilone pigments biosynthesis cluster protein L N-terminal domain-containing protein" evidence="3">
    <location>
        <begin position="24"/>
        <end position="409"/>
    </location>
</feature>
<evidence type="ECO:0000256" key="1">
    <source>
        <dbReference type="SAM" id="Coils"/>
    </source>
</evidence>
<reference evidence="5 6" key="1">
    <citation type="submission" date="2015-10" db="EMBL/GenBank/DDBJ databases">
        <title>Full genome of DAOMC 229536 Phialocephala scopiformis, a fungal endophyte of spruce producing the potent anti-insectan compound rugulosin.</title>
        <authorList>
            <consortium name="DOE Joint Genome Institute"/>
            <person name="Walker A.K."/>
            <person name="Frasz S.L."/>
            <person name="Seifert K.A."/>
            <person name="Miller J.D."/>
            <person name="Mondo S.J."/>
            <person name="Labutti K."/>
            <person name="Lipzen A."/>
            <person name="Dockter R."/>
            <person name="Kennedy M."/>
            <person name="Grigoriev I.V."/>
            <person name="Spatafora J.W."/>
        </authorList>
    </citation>
    <scope>NUCLEOTIDE SEQUENCE [LARGE SCALE GENOMIC DNA]</scope>
    <source>
        <strain evidence="5 6">CBS 120377</strain>
    </source>
</reference>
<dbReference type="AlphaFoldDB" id="A0A194XUF9"/>
<dbReference type="EMBL" id="KQ947404">
    <property type="protein sequence ID" value="KUJ23848.1"/>
    <property type="molecule type" value="Genomic_DNA"/>
</dbReference>
<dbReference type="InParanoid" id="A0A194XUF9"/>
<dbReference type="STRING" id="149040.A0A194XUF9"/>
<dbReference type="OrthoDB" id="3546600at2759"/>
<evidence type="ECO:0000259" key="4">
    <source>
        <dbReference type="Pfam" id="PF17111"/>
    </source>
</evidence>
<dbReference type="GeneID" id="28826319"/>
<feature type="compositionally biased region" description="Polar residues" evidence="2">
    <location>
        <begin position="395"/>
        <end position="409"/>
    </location>
</feature>
<feature type="domain" description="Azaphilone pigments biosynthesis cluster protein L N-terminal" evidence="4">
    <location>
        <begin position="235"/>
        <end position="312"/>
    </location>
</feature>
<name>A0A194XUF9_MOLSC</name>
<evidence type="ECO:0000313" key="6">
    <source>
        <dbReference type="Proteomes" id="UP000070700"/>
    </source>
</evidence>
<feature type="coiled-coil region" evidence="1">
    <location>
        <begin position="32"/>
        <end position="59"/>
    </location>
</feature>
<keyword evidence="3" id="KW-0732">Signal</keyword>
<evidence type="ECO:0000313" key="5">
    <source>
        <dbReference type="EMBL" id="KUJ23848.1"/>
    </source>
</evidence>
<proteinExistence type="predicted"/>
<protein>
    <recommendedName>
        <fullName evidence="4">Azaphilone pigments biosynthesis cluster protein L N-terminal domain-containing protein</fullName>
    </recommendedName>
</protein>